<feature type="transmembrane region" description="Helical" evidence="1">
    <location>
        <begin position="7"/>
        <end position="25"/>
    </location>
</feature>
<evidence type="ECO:0000256" key="1">
    <source>
        <dbReference type="SAM" id="Phobius"/>
    </source>
</evidence>
<evidence type="ECO:0000313" key="4">
    <source>
        <dbReference type="Proteomes" id="UP000537131"/>
    </source>
</evidence>
<feature type="transmembrane region" description="Helical" evidence="1">
    <location>
        <begin position="123"/>
        <end position="144"/>
    </location>
</feature>
<keyword evidence="3" id="KW-0482">Metalloprotease</keyword>
<keyword evidence="3" id="KW-0378">Hydrolase</keyword>
<feature type="transmembrane region" description="Helical" evidence="1">
    <location>
        <begin position="164"/>
        <end position="186"/>
    </location>
</feature>
<dbReference type="PANTHER" id="PTHR43592">
    <property type="entry name" value="CAAX AMINO TERMINAL PROTEASE"/>
    <property type="match status" value="1"/>
</dbReference>
<dbReference type="GO" id="GO:0006508">
    <property type="term" value="P:proteolysis"/>
    <property type="evidence" value="ECO:0007669"/>
    <property type="project" value="UniProtKB-KW"/>
</dbReference>
<keyword evidence="1" id="KW-0812">Transmembrane</keyword>
<reference evidence="3 4" key="1">
    <citation type="submission" date="2020-04" db="EMBL/GenBank/DDBJ databases">
        <authorList>
            <person name="Doyle D.A."/>
        </authorList>
    </citation>
    <scope>NUCLEOTIDE SEQUENCE [LARGE SCALE GENOMIC DNA]</scope>
    <source>
        <strain evidence="3 4">P21</strain>
    </source>
</reference>
<proteinExistence type="predicted"/>
<keyword evidence="3" id="KW-0645">Protease</keyword>
<reference evidence="3 4" key="2">
    <citation type="submission" date="2020-06" db="EMBL/GenBank/DDBJ databases">
        <title>Complete Genome Sequence of Clostridium muelleri sp. nov. P21T, an Acid-Alcohol Producing Acetogen Isolated from Old Hay.</title>
        <authorList>
            <person name="Duncan K.E."/>
            <person name="Tanner R.S."/>
        </authorList>
    </citation>
    <scope>NUCLEOTIDE SEQUENCE [LARGE SCALE GENOMIC DNA]</scope>
    <source>
        <strain evidence="3 4">P21</strain>
    </source>
</reference>
<evidence type="ECO:0000313" key="3">
    <source>
        <dbReference type="EMBL" id="NMM63215.1"/>
    </source>
</evidence>
<dbReference type="InterPro" id="IPR003675">
    <property type="entry name" value="Rce1/LyrA-like_dom"/>
</dbReference>
<dbReference type="PANTHER" id="PTHR43592:SF15">
    <property type="entry name" value="CAAX AMINO TERMINAL PROTEASE FAMILY PROTEIN"/>
    <property type="match status" value="1"/>
</dbReference>
<keyword evidence="4" id="KW-1185">Reference proteome</keyword>
<feature type="transmembrane region" description="Helical" evidence="1">
    <location>
        <begin position="237"/>
        <end position="258"/>
    </location>
</feature>
<dbReference type="EMBL" id="JABBNI010000019">
    <property type="protein sequence ID" value="NMM63215.1"/>
    <property type="molecule type" value="Genomic_DNA"/>
</dbReference>
<feature type="domain" description="CAAX prenyl protease 2/Lysostaphin resistance protein A-like" evidence="2">
    <location>
        <begin position="163"/>
        <end position="251"/>
    </location>
</feature>
<organism evidence="3 4">
    <name type="scientific">Clostridium muellerianum</name>
    <dbReference type="NCBI Taxonomy" id="2716538"/>
    <lineage>
        <taxon>Bacteria</taxon>
        <taxon>Bacillati</taxon>
        <taxon>Bacillota</taxon>
        <taxon>Clostridia</taxon>
        <taxon>Eubacteriales</taxon>
        <taxon>Clostridiaceae</taxon>
        <taxon>Clostridium</taxon>
    </lineage>
</organism>
<dbReference type="GO" id="GO:0008237">
    <property type="term" value="F:metallopeptidase activity"/>
    <property type="evidence" value="ECO:0007669"/>
    <property type="project" value="UniProtKB-KW"/>
</dbReference>
<keyword evidence="1" id="KW-0472">Membrane</keyword>
<name>A0A7Y0EGV5_9CLOT</name>
<dbReference type="GO" id="GO:0004175">
    <property type="term" value="F:endopeptidase activity"/>
    <property type="evidence" value="ECO:0007669"/>
    <property type="project" value="UniProtKB-ARBA"/>
</dbReference>
<sequence>MIKYSIIKNLLVFLFVYVPPLVIFIRFSRERNKSKIVLFLIAIFYMILSVFTNNLLPFILTAINIKYLRDANRSHNFYKDQCSLCLSKHNFKETISSRLSNDFIRFGFTRKKFNIVSAIKSAAFSYMVIFMISIIEKIIISMFSVQVKDQEVVTEMSNMPLNKFIILIPIIIIFAPVVEEFVFRWLIFEKIFIPRIGIYFSALISSVIFAFIHFNLKAFPLILWIGLYNCYLIEKKGYWYSVFNHFTFNLVTTMVLLAQKLPAI</sequence>
<protein>
    <submittedName>
        <fullName evidence="3">CPBP family intramembrane metalloprotease</fullName>
    </submittedName>
</protein>
<feature type="transmembrane region" description="Helical" evidence="1">
    <location>
        <begin position="198"/>
        <end position="225"/>
    </location>
</feature>
<evidence type="ECO:0000259" key="2">
    <source>
        <dbReference type="Pfam" id="PF02517"/>
    </source>
</evidence>
<keyword evidence="1" id="KW-1133">Transmembrane helix</keyword>
<dbReference type="RefSeq" id="WP_169297818.1">
    <property type="nucleotide sequence ID" value="NZ_JABBNI010000019.1"/>
</dbReference>
<comment type="caution">
    <text evidence="3">The sequence shown here is derived from an EMBL/GenBank/DDBJ whole genome shotgun (WGS) entry which is preliminary data.</text>
</comment>
<gene>
    <name evidence="3" type="ORF">HBE96_10995</name>
</gene>
<feature type="transmembrane region" description="Helical" evidence="1">
    <location>
        <begin position="37"/>
        <end position="63"/>
    </location>
</feature>
<dbReference type="Proteomes" id="UP000537131">
    <property type="component" value="Unassembled WGS sequence"/>
</dbReference>
<accession>A0A7Y0EGV5</accession>
<dbReference type="Pfam" id="PF02517">
    <property type="entry name" value="Rce1-like"/>
    <property type="match status" value="1"/>
</dbReference>
<dbReference type="AlphaFoldDB" id="A0A7Y0EGV5"/>
<dbReference type="GO" id="GO:0080120">
    <property type="term" value="P:CAAX-box protein maturation"/>
    <property type="evidence" value="ECO:0007669"/>
    <property type="project" value="UniProtKB-ARBA"/>
</dbReference>